<evidence type="ECO:0000313" key="3">
    <source>
        <dbReference type="Proteomes" id="UP000631114"/>
    </source>
</evidence>
<dbReference type="AlphaFoldDB" id="A0A835LDJ6"/>
<proteinExistence type="predicted"/>
<organism evidence="2 3">
    <name type="scientific">Coptis chinensis</name>
    <dbReference type="NCBI Taxonomy" id="261450"/>
    <lineage>
        <taxon>Eukaryota</taxon>
        <taxon>Viridiplantae</taxon>
        <taxon>Streptophyta</taxon>
        <taxon>Embryophyta</taxon>
        <taxon>Tracheophyta</taxon>
        <taxon>Spermatophyta</taxon>
        <taxon>Magnoliopsida</taxon>
        <taxon>Ranunculales</taxon>
        <taxon>Ranunculaceae</taxon>
        <taxon>Coptidoideae</taxon>
        <taxon>Coptis</taxon>
    </lineage>
</organism>
<dbReference type="Proteomes" id="UP000631114">
    <property type="component" value="Unassembled WGS sequence"/>
</dbReference>
<evidence type="ECO:0000256" key="1">
    <source>
        <dbReference type="SAM" id="MobiDB-lite"/>
    </source>
</evidence>
<feature type="region of interest" description="Disordered" evidence="1">
    <location>
        <begin position="478"/>
        <end position="503"/>
    </location>
</feature>
<comment type="caution">
    <text evidence="2">The sequence shown here is derived from an EMBL/GenBank/DDBJ whole genome shotgun (WGS) entry which is preliminary data.</text>
</comment>
<keyword evidence="3" id="KW-1185">Reference proteome</keyword>
<dbReference type="EMBL" id="JADFTS010000009">
    <property type="protein sequence ID" value="KAF9590620.1"/>
    <property type="molecule type" value="Genomic_DNA"/>
</dbReference>
<gene>
    <name evidence="2" type="ORF">IFM89_035938</name>
</gene>
<protein>
    <submittedName>
        <fullName evidence="2">Uncharacterized protein</fullName>
    </submittedName>
</protein>
<evidence type="ECO:0000313" key="2">
    <source>
        <dbReference type="EMBL" id="KAF9590620.1"/>
    </source>
</evidence>
<feature type="compositionally biased region" description="Basic and acidic residues" evidence="1">
    <location>
        <begin position="478"/>
        <end position="494"/>
    </location>
</feature>
<accession>A0A835LDJ6</accession>
<reference evidence="2 3" key="1">
    <citation type="submission" date="2020-10" db="EMBL/GenBank/DDBJ databases">
        <title>The Coptis chinensis genome and diversification of protoberbering-type alkaloids.</title>
        <authorList>
            <person name="Wang B."/>
            <person name="Shu S."/>
            <person name="Song C."/>
            <person name="Liu Y."/>
        </authorList>
    </citation>
    <scope>NUCLEOTIDE SEQUENCE [LARGE SCALE GENOMIC DNA]</scope>
    <source>
        <strain evidence="2">HL-2020</strain>
        <tissue evidence="2">Leaf</tissue>
    </source>
</reference>
<sequence>MIEKLCTKSVSDDVKFRLLKDMARERNLQLSPLDIGAGLELQQYNSSSGVHEPGSEEQPSNVDIQSASSCIVVAPLQALDDEEFRENTISYSSTDRFDVPSCQSYGCSDNTNNYVGAITVVEPAPDTIDPPSSHLAEKSIVAVGKRSNLDPLPCGMHPHRSSGLSNFQISSSRRPYTSLVLHEVEKVTRLASNSPSQGSVDVEDLQPCIEEYCKGEDQRLFKFKLSIPHLRIKRGNRESLLDSYQASLSNARGYPMKNFGKGSSRAKKRKKLPKKWLRKGYASLQNEVYHSSMSSISSMDLEFAVYYGKAEDSSPNENLSHRPDHQRKHRQKLLPQTSQSFPFNCSTDKLFFTRKFHYSEDSDIELHSQQTRGEKLRHKYKHNQMRICGTDDFNADISTHCCLESPCYLCFGSDNYDWGCSLAQQTSQNTMLVELPCCNFQQGQCEDQCYFHSVLHEDPALTARSWWCETGNATTKNMEDKKLSRGSSPRETRPRNSGVDNLFLPPKVAADEVDISDCPISSTTSSGSCSTAVVPGAKANAESSSLNCMALVPSHPKYTSSGKVMVTDSCKLEQLKHSHSISTSLSQHIHPKLPDYDDIVSKFMALKIEHLQSSSAEISNCF</sequence>
<feature type="region of interest" description="Disordered" evidence="1">
    <location>
        <begin position="311"/>
        <end position="332"/>
    </location>
</feature>
<name>A0A835LDJ6_9MAGN</name>
<dbReference type="OrthoDB" id="29853at2759"/>